<comment type="caution">
    <text evidence="1">The sequence shown here is derived from an EMBL/GenBank/DDBJ whole genome shotgun (WGS) entry which is preliminary data.</text>
</comment>
<reference evidence="1" key="1">
    <citation type="journal article" date="2022" name="Int. J. Mol. Sci.">
        <title>Draft Genome of Tanacetum Coccineum: Genomic Comparison of Closely Related Tanacetum-Family Plants.</title>
        <authorList>
            <person name="Yamashiro T."/>
            <person name="Shiraishi A."/>
            <person name="Nakayama K."/>
            <person name="Satake H."/>
        </authorList>
    </citation>
    <scope>NUCLEOTIDE SEQUENCE</scope>
</reference>
<sequence>MPQTSHRSSGTMAILSTTSAKPLCWEWGDPGHVTIQPDFFFNKDLEYLWYGRKIGRPALSISKMKAAYYPDVGLEQMVPDQMWIEEECKYDVAAMAVRTHMRILSVVRIEVFPMYGYNYMKKIVLRRADLKEYVIAERDFKYLYPSDFEDLYLLNLQDDHEFNEITKFSDGTLQQIDEALDYRVKEFRVNRRNRVWIHGFGRRKTSTEARSLCLPYRNDLRQDVSSGIWKALLVAG</sequence>
<gene>
    <name evidence="1" type="ORF">Tco_1054299</name>
</gene>
<proteinExistence type="predicted"/>
<dbReference type="EMBL" id="BQNB010018946">
    <property type="protein sequence ID" value="GJT79957.1"/>
    <property type="molecule type" value="Genomic_DNA"/>
</dbReference>
<name>A0ABQ5GYI2_9ASTR</name>
<dbReference type="Proteomes" id="UP001151760">
    <property type="component" value="Unassembled WGS sequence"/>
</dbReference>
<evidence type="ECO:0000313" key="2">
    <source>
        <dbReference type="Proteomes" id="UP001151760"/>
    </source>
</evidence>
<evidence type="ECO:0000313" key="1">
    <source>
        <dbReference type="EMBL" id="GJT79957.1"/>
    </source>
</evidence>
<accession>A0ABQ5GYI2</accession>
<protein>
    <submittedName>
        <fullName evidence="1">Uncharacterized protein</fullName>
    </submittedName>
</protein>
<reference evidence="1" key="2">
    <citation type="submission" date="2022-01" db="EMBL/GenBank/DDBJ databases">
        <authorList>
            <person name="Yamashiro T."/>
            <person name="Shiraishi A."/>
            <person name="Satake H."/>
            <person name="Nakayama K."/>
        </authorList>
    </citation>
    <scope>NUCLEOTIDE SEQUENCE</scope>
</reference>
<organism evidence="1 2">
    <name type="scientific">Tanacetum coccineum</name>
    <dbReference type="NCBI Taxonomy" id="301880"/>
    <lineage>
        <taxon>Eukaryota</taxon>
        <taxon>Viridiplantae</taxon>
        <taxon>Streptophyta</taxon>
        <taxon>Embryophyta</taxon>
        <taxon>Tracheophyta</taxon>
        <taxon>Spermatophyta</taxon>
        <taxon>Magnoliopsida</taxon>
        <taxon>eudicotyledons</taxon>
        <taxon>Gunneridae</taxon>
        <taxon>Pentapetalae</taxon>
        <taxon>asterids</taxon>
        <taxon>campanulids</taxon>
        <taxon>Asterales</taxon>
        <taxon>Asteraceae</taxon>
        <taxon>Asteroideae</taxon>
        <taxon>Anthemideae</taxon>
        <taxon>Anthemidinae</taxon>
        <taxon>Tanacetum</taxon>
    </lineage>
</organism>
<keyword evidence="2" id="KW-1185">Reference proteome</keyword>